<dbReference type="Proteomes" id="UP000054010">
    <property type="component" value="Unassembled WGS sequence"/>
</dbReference>
<evidence type="ECO:0000256" key="7">
    <source>
        <dbReference type="SAM" id="Phobius"/>
    </source>
</evidence>
<evidence type="ECO:0000313" key="11">
    <source>
        <dbReference type="Proteomes" id="UP000054010"/>
    </source>
</evidence>
<organism evidence="10 11">
    <name type="scientific">Oscillochloris trichoides DG-6</name>
    <dbReference type="NCBI Taxonomy" id="765420"/>
    <lineage>
        <taxon>Bacteria</taxon>
        <taxon>Bacillati</taxon>
        <taxon>Chloroflexota</taxon>
        <taxon>Chloroflexia</taxon>
        <taxon>Chloroflexales</taxon>
        <taxon>Chloroflexineae</taxon>
        <taxon>Oscillochloridaceae</taxon>
        <taxon>Oscillochloris</taxon>
    </lineage>
</organism>
<evidence type="ECO:0000259" key="8">
    <source>
        <dbReference type="Pfam" id="PF02687"/>
    </source>
</evidence>
<dbReference type="InterPro" id="IPR025857">
    <property type="entry name" value="MacB_PCD"/>
</dbReference>
<comment type="caution">
    <text evidence="10">The sequence shown here is derived from an EMBL/GenBank/DDBJ whole genome shotgun (WGS) entry which is preliminary data.</text>
</comment>
<protein>
    <submittedName>
        <fullName evidence="10">Uncharacterized protein</fullName>
    </submittedName>
</protein>
<feature type="transmembrane region" description="Helical" evidence="7">
    <location>
        <begin position="398"/>
        <end position="418"/>
    </location>
</feature>
<dbReference type="InterPro" id="IPR050250">
    <property type="entry name" value="Macrolide_Exporter_MacB"/>
</dbReference>
<evidence type="ECO:0000256" key="5">
    <source>
        <dbReference type="ARBA" id="ARBA00023136"/>
    </source>
</evidence>
<dbReference type="AlphaFoldDB" id="E1IEJ1"/>
<feature type="transmembrane region" description="Helical" evidence="7">
    <location>
        <begin position="710"/>
        <end position="733"/>
    </location>
</feature>
<dbReference type="eggNOG" id="COG0577">
    <property type="taxonomic scope" value="Bacteria"/>
</dbReference>
<feature type="domain" description="ABC3 transporter permease C-terminal" evidence="8">
    <location>
        <begin position="624"/>
        <end position="740"/>
    </location>
</feature>
<keyword evidence="2" id="KW-1003">Cell membrane</keyword>
<evidence type="ECO:0000256" key="3">
    <source>
        <dbReference type="ARBA" id="ARBA00022692"/>
    </source>
</evidence>
<feature type="transmembrane region" description="Helical" evidence="7">
    <location>
        <begin position="283"/>
        <end position="310"/>
    </location>
</feature>
<dbReference type="PANTHER" id="PTHR30572">
    <property type="entry name" value="MEMBRANE COMPONENT OF TRANSPORTER-RELATED"/>
    <property type="match status" value="1"/>
</dbReference>
<evidence type="ECO:0000256" key="2">
    <source>
        <dbReference type="ARBA" id="ARBA00022475"/>
    </source>
</evidence>
<dbReference type="Pfam" id="PF12704">
    <property type="entry name" value="MacB_PCD"/>
    <property type="match status" value="2"/>
</dbReference>
<dbReference type="HOGENOM" id="CLU_017574_0_0_0"/>
<evidence type="ECO:0000256" key="6">
    <source>
        <dbReference type="ARBA" id="ARBA00038076"/>
    </source>
</evidence>
<proteinExistence type="inferred from homology"/>
<comment type="subcellular location">
    <subcellularLocation>
        <location evidence="1">Cell membrane</location>
        <topology evidence="1">Multi-pass membrane protein</topology>
    </subcellularLocation>
</comment>
<name>E1IEJ1_9CHLR</name>
<dbReference type="STRING" id="765420.OSCT_1742"/>
<feature type="transmembrane region" description="Helical" evidence="7">
    <location>
        <begin position="330"/>
        <end position="350"/>
    </location>
</feature>
<feature type="transmembrane region" description="Helical" evidence="7">
    <location>
        <begin position="619"/>
        <end position="644"/>
    </location>
</feature>
<dbReference type="OrthoDB" id="9770036at2"/>
<feature type="transmembrane region" description="Helical" evidence="7">
    <location>
        <begin position="12"/>
        <end position="34"/>
    </location>
</feature>
<accession>E1IEJ1</accession>
<sequence>MLSLKNLWRRKLRTILTTLGIAVGVAAVVVLSAFGNGMAEGFGTNSASSDADLLVSQKDAIMIMIGTIDEQVGIEIRQMRGVAEVAGTAVGMVQVADSPYFLVAGEEPRGFAIKRYKIIAGRQILNKREVMLGRQSAENMKKTLGDKFRINDMSYRVVGIYETGQSIEDNGAVIHLEDAQRTFDKRRQVSYFKLKLDSPAMREPVREAIQTRWENLGVTRSGEANAQDQMLDMYRAMGWVLGLFAILVGGLGMMNAMLMSVFERTREIGVLRALGWRRRRVVRMILGESLAQSLIGGILGLLLGAALIGLAGQSTALAGLVTQGLQPDMALQAFVIALILGMVGGGYPAWRAARLAPLEAMRAESGAAVRLGPIARLINRVVRINAVRNLLRRPARTLMSVLGLGLGVGFVIALSGIVEGSKALITNLLSAGQADIIVEQANVSDAAFSSIDERTVSQLRLDPAVKSLSSLVFGTTTVPGLPFFIVYGLDPREEYAKHYAVQEGRPLQRPGEMILGRMAANSLDKGIGDDLRLSGTSFEIVGIYETGAAFEDAGAVIPLREAQRIFGKQRQVSFVGIVLHDSSQADVVARRLEARYPDVMVSPTADLTERMQDFATTTAMMNGLIGMMVLVGGIVMMNVMMMSVFERTQEIGVLRALGWGRRRILATVIGEALALCAVSSVAGAGIGVALNWLIGLAPAYGDMLVPQYTLATFILGAGMAFGLGIVGSLVPALRAVRLSPLEALRYE</sequence>
<evidence type="ECO:0000256" key="4">
    <source>
        <dbReference type="ARBA" id="ARBA00022989"/>
    </source>
</evidence>
<keyword evidence="3 7" id="KW-0812">Transmembrane</keyword>
<feature type="transmembrane region" description="Helical" evidence="7">
    <location>
        <begin position="239"/>
        <end position="262"/>
    </location>
</feature>
<dbReference type="GO" id="GO:0022857">
    <property type="term" value="F:transmembrane transporter activity"/>
    <property type="evidence" value="ECO:0007669"/>
    <property type="project" value="TreeGrafter"/>
</dbReference>
<feature type="domain" description="MacB-like periplasmic core" evidence="9">
    <location>
        <begin position="14"/>
        <end position="211"/>
    </location>
</feature>
<evidence type="ECO:0000313" key="10">
    <source>
        <dbReference type="EMBL" id="EFO80383.1"/>
    </source>
</evidence>
<evidence type="ECO:0000259" key="9">
    <source>
        <dbReference type="Pfam" id="PF12704"/>
    </source>
</evidence>
<feature type="domain" description="MacB-like periplasmic core" evidence="9">
    <location>
        <begin position="397"/>
        <end position="594"/>
    </location>
</feature>
<dbReference type="EMBL" id="ADVR01000053">
    <property type="protein sequence ID" value="EFO80383.1"/>
    <property type="molecule type" value="Genomic_DNA"/>
</dbReference>
<feature type="transmembrane region" description="Helical" evidence="7">
    <location>
        <begin position="664"/>
        <end position="690"/>
    </location>
</feature>
<keyword evidence="5 7" id="KW-0472">Membrane</keyword>
<comment type="similarity">
    <text evidence="6">Belongs to the ABC-4 integral membrane protein family.</text>
</comment>
<feature type="domain" description="ABC3 transporter permease C-terminal" evidence="8">
    <location>
        <begin position="240"/>
        <end position="356"/>
    </location>
</feature>
<keyword evidence="11" id="KW-1185">Reference proteome</keyword>
<dbReference type="PANTHER" id="PTHR30572:SF4">
    <property type="entry name" value="ABC TRANSPORTER PERMEASE YTRF"/>
    <property type="match status" value="1"/>
</dbReference>
<evidence type="ECO:0000256" key="1">
    <source>
        <dbReference type="ARBA" id="ARBA00004651"/>
    </source>
</evidence>
<dbReference type="GO" id="GO:0005886">
    <property type="term" value="C:plasma membrane"/>
    <property type="evidence" value="ECO:0007669"/>
    <property type="project" value="UniProtKB-SubCell"/>
</dbReference>
<dbReference type="Pfam" id="PF02687">
    <property type="entry name" value="FtsX"/>
    <property type="match status" value="2"/>
</dbReference>
<gene>
    <name evidence="10" type="ORF">OSCT_1742</name>
</gene>
<keyword evidence="4 7" id="KW-1133">Transmembrane helix</keyword>
<reference evidence="10 11" key="1">
    <citation type="journal article" date="2011" name="J. Bacteriol.">
        <title>Draft genome sequence of the anoxygenic filamentous phototrophic bacterium Oscillochloris trichoides subsp. DG-6.</title>
        <authorList>
            <person name="Kuznetsov B.B."/>
            <person name="Ivanovsky R.N."/>
            <person name="Keppen O.I."/>
            <person name="Sukhacheva M.V."/>
            <person name="Bumazhkin B.K."/>
            <person name="Patutina E.O."/>
            <person name="Beletsky A.V."/>
            <person name="Mardanov A.V."/>
            <person name="Baslerov R.V."/>
            <person name="Panteleeva A.N."/>
            <person name="Kolganova T.V."/>
            <person name="Ravin N.V."/>
            <person name="Skryabin K.G."/>
        </authorList>
    </citation>
    <scope>NUCLEOTIDE SEQUENCE [LARGE SCALE GENOMIC DNA]</scope>
    <source>
        <strain evidence="10 11">DG-6</strain>
    </source>
</reference>
<dbReference type="InterPro" id="IPR003838">
    <property type="entry name" value="ABC3_permease_C"/>
</dbReference>